<dbReference type="EMBL" id="HBHK01013152">
    <property type="protein sequence ID" value="CAD9683980.1"/>
    <property type="molecule type" value="Transcribed_RNA"/>
</dbReference>
<keyword evidence="3" id="KW-0547">Nucleotide-binding</keyword>
<evidence type="ECO:0000313" key="7">
    <source>
        <dbReference type="EMBL" id="CAD9683980.1"/>
    </source>
</evidence>
<evidence type="ECO:0000256" key="4">
    <source>
        <dbReference type="ARBA" id="ARBA00022777"/>
    </source>
</evidence>
<accession>A0A7S2RY05</accession>
<dbReference type="InterPro" id="IPR050494">
    <property type="entry name" value="Ser_Thr_dual-spec_kinase"/>
</dbReference>
<reference evidence="7" key="1">
    <citation type="submission" date="2021-01" db="EMBL/GenBank/DDBJ databases">
        <authorList>
            <person name="Corre E."/>
            <person name="Pelletier E."/>
            <person name="Niang G."/>
            <person name="Scheremetjew M."/>
            <person name="Finn R."/>
            <person name="Kale V."/>
            <person name="Holt S."/>
            <person name="Cochrane G."/>
            <person name="Meng A."/>
            <person name="Brown T."/>
            <person name="Cohen L."/>
        </authorList>
    </citation>
    <scope>NUCLEOTIDE SEQUENCE</scope>
    <source>
        <strain evidence="7">NY070348D</strain>
    </source>
</reference>
<evidence type="ECO:0000256" key="3">
    <source>
        <dbReference type="ARBA" id="ARBA00022741"/>
    </source>
</evidence>
<dbReference type="PANTHER" id="PTHR24058">
    <property type="entry name" value="DUAL SPECIFICITY PROTEIN KINASE"/>
    <property type="match status" value="1"/>
</dbReference>
<evidence type="ECO:0000256" key="1">
    <source>
        <dbReference type="ARBA" id="ARBA00022527"/>
    </source>
</evidence>
<evidence type="ECO:0000259" key="6">
    <source>
        <dbReference type="PROSITE" id="PS50011"/>
    </source>
</evidence>
<dbReference type="SMART" id="SM00220">
    <property type="entry name" value="S_TKc"/>
    <property type="match status" value="1"/>
</dbReference>
<protein>
    <recommendedName>
        <fullName evidence="6">Protein kinase domain-containing protein</fullName>
    </recommendedName>
</protein>
<dbReference type="AlphaFoldDB" id="A0A7S2RY05"/>
<keyword evidence="1" id="KW-0723">Serine/threonine-protein kinase</keyword>
<dbReference type="InterPro" id="IPR011009">
    <property type="entry name" value="Kinase-like_dom_sf"/>
</dbReference>
<name>A0A7S2RY05_9STRA</name>
<dbReference type="Gene3D" id="1.10.510.10">
    <property type="entry name" value="Transferase(Phosphotransferase) domain 1"/>
    <property type="match status" value="2"/>
</dbReference>
<dbReference type="GO" id="GO:0005524">
    <property type="term" value="F:ATP binding"/>
    <property type="evidence" value="ECO:0007669"/>
    <property type="project" value="UniProtKB-KW"/>
</dbReference>
<keyword evidence="4" id="KW-0418">Kinase</keyword>
<gene>
    <name evidence="7" type="ORF">QSP1433_LOCUS8266</name>
</gene>
<feature type="domain" description="Protein kinase" evidence="6">
    <location>
        <begin position="169"/>
        <end position="429"/>
    </location>
</feature>
<evidence type="ECO:0000256" key="2">
    <source>
        <dbReference type="ARBA" id="ARBA00022679"/>
    </source>
</evidence>
<proteinExistence type="predicted"/>
<dbReference type="PROSITE" id="PS00108">
    <property type="entry name" value="PROTEIN_KINASE_ST"/>
    <property type="match status" value="1"/>
</dbReference>
<dbReference type="SUPFAM" id="SSF56112">
    <property type="entry name" value="Protein kinase-like (PK-like)"/>
    <property type="match status" value="1"/>
</dbReference>
<dbReference type="Gene3D" id="3.30.200.20">
    <property type="entry name" value="Phosphorylase Kinase, domain 1"/>
    <property type="match status" value="1"/>
</dbReference>
<dbReference type="PROSITE" id="PS50011">
    <property type="entry name" value="PROTEIN_KINASE_DOM"/>
    <property type="match status" value="1"/>
</dbReference>
<dbReference type="GO" id="GO:0004674">
    <property type="term" value="F:protein serine/threonine kinase activity"/>
    <property type="evidence" value="ECO:0007669"/>
    <property type="project" value="UniProtKB-KW"/>
</dbReference>
<keyword evidence="2" id="KW-0808">Transferase</keyword>
<sequence>MLAMGGVIDDSLLDCTDILASIQDLLPDGELRQDTAGDKDLSERDSLCEDEEYDIISETQRASMDRDVYRKRVLSGSVSETGFGGGDPEEEMECRMDLQRSFSEGHRGHKTSHSPDQGEFDRLHKINQQKGKVYDKFGLKVVYQVGKTGFEETKELKVFRGMTLDEGRYSLKSKIDEGVFATAIEAKDTETGEHVCLKCIRNSKDFFDQALDEIKILNKIHENDPDDNHYIVKWHAEPFYEREHLFLPFEKLGPNLLQILQTEGDQYFSDTAIRMVMYQLFVALDFIHTKLGIIHCDIKPENILISDYDSCRIKLIDFGSSSFAGGPVFTYIQSRFYRAPEVILGLRNGFEIDIWSAGCILAELYTQQIIFEGPTATDCVGKMMDKGYLQSFLKQTSLNENAVLILSSLLEIDPDRRLTAAEALEDEYFSSLK</sequence>
<dbReference type="InterPro" id="IPR008271">
    <property type="entry name" value="Ser/Thr_kinase_AS"/>
</dbReference>
<dbReference type="PANTHER" id="PTHR24058:SF124">
    <property type="entry name" value="PROTEIN KINASE SUPERFAMILY PROTEIN"/>
    <property type="match status" value="1"/>
</dbReference>
<dbReference type="Pfam" id="PF00069">
    <property type="entry name" value="Pkinase"/>
    <property type="match status" value="1"/>
</dbReference>
<keyword evidence="5" id="KW-0067">ATP-binding</keyword>
<organism evidence="7">
    <name type="scientific">Mucochytrium quahogii</name>
    <dbReference type="NCBI Taxonomy" id="96639"/>
    <lineage>
        <taxon>Eukaryota</taxon>
        <taxon>Sar</taxon>
        <taxon>Stramenopiles</taxon>
        <taxon>Bigyra</taxon>
        <taxon>Labyrinthulomycetes</taxon>
        <taxon>Thraustochytrida</taxon>
        <taxon>Thraustochytriidae</taxon>
        <taxon>Mucochytrium</taxon>
    </lineage>
</organism>
<evidence type="ECO:0000256" key="5">
    <source>
        <dbReference type="ARBA" id="ARBA00022840"/>
    </source>
</evidence>
<dbReference type="InterPro" id="IPR000719">
    <property type="entry name" value="Prot_kinase_dom"/>
</dbReference>